<organism evidence="2 3">
    <name type="scientific">Adlercreutzia muris</name>
    <dbReference type="NCBI Taxonomy" id="1796610"/>
    <lineage>
        <taxon>Bacteria</taxon>
        <taxon>Bacillati</taxon>
        <taxon>Actinomycetota</taxon>
        <taxon>Coriobacteriia</taxon>
        <taxon>Eggerthellales</taxon>
        <taxon>Eggerthellaceae</taxon>
        <taxon>Adlercreutzia</taxon>
    </lineage>
</organism>
<dbReference type="InterPro" id="IPR052533">
    <property type="entry name" value="WalJ/YycJ-like"/>
</dbReference>
<name>A0A7C8FT84_9ACTN</name>
<dbReference type="Proteomes" id="UP000479639">
    <property type="component" value="Unassembled WGS sequence"/>
</dbReference>
<dbReference type="GO" id="GO:0016787">
    <property type="term" value="F:hydrolase activity"/>
    <property type="evidence" value="ECO:0007669"/>
    <property type="project" value="UniProtKB-KW"/>
</dbReference>
<dbReference type="InterPro" id="IPR001279">
    <property type="entry name" value="Metallo-B-lactamas"/>
</dbReference>
<dbReference type="PANTHER" id="PTHR47619:SF1">
    <property type="entry name" value="EXODEOXYRIBONUCLEASE WALJ"/>
    <property type="match status" value="1"/>
</dbReference>
<sequence length="283" mass="29816">MLKLHVLASGSRGNAAIVENGRTGQGVLVDCGICKREFLDRAATCGFDLSGLAAVVITHDHGDHVKGLGVVLRGLAKAGVRPAVYASEAVLAASAPLRDAVASVGVSCRVFAAGDRLPLAGLAVRPFATSHDAAASFGFRFDEPVPRVEEGGAPEVAADALGFVTDTGFMTDEASRVLAGVRLLALESNHDDRMLREGPYPYPVKQRIASDRGHLSNEQAARALVDLVHEGLEAVVAMHVSQENNTYRLPRETLERALAEASPALAPQVRVTVAFQDRPVTVA</sequence>
<dbReference type="EMBL" id="WAJS01000012">
    <property type="protein sequence ID" value="KAB1650629.1"/>
    <property type="molecule type" value="Genomic_DNA"/>
</dbReference>
<reference evidence="2 3" key="1">
    <citation type="submission" date="2019-09" db="EMBL/GenBank/DDBJ databases">
        <title>Whole genome shotgun sequencing (WGS) of Ellagibacter isourolithinifaciens DSM 104140(T) and Adlercreutzia muris DSM 29508(T).</title>
        <authorList>
            <person name="Stoll D.A."/>
            <person name="Danylec N."/>
            <person name="Huch M."/>
        </authorList>
    </citation>
    <scope>NUCLEOTIDE SEQUENCE [LARGE SCALE GENOMIC DNA]</scope>
    <source>
        <strain evidence="2 3">DSM 29508</strain>
    </source>
</reference>
<gene>
    <name evidence="2" type="ORF">F8D48_04865</name>
</gene>
<protein>
    <submittedName>
        <fullName evidence="2">MBL fold metallo-hydrolase</fullName>
    </submittedName>
</protein>
<keyword evidence="3" id="KW-1185">Reference proteome</keyword>
<dbReference type="PANTHER" id="PTHR47619">
    <property type="entry name" value="METALLO-HYDROLASE YYCJ-RELATED"/>
    <property type="match status" value="1"/>
</dbReference>
<accession>A0A7C8FT84</accession>
<proteinExistence type="predicted"/>
<dbReference type="InterPro" id="IPR036866">
    <property type="entry name" value="RibonucZ/Hydroxyglut_hydro"/>
</dbReference>
<keyword evidence="2" id="KW-0378">Hydrolase</keyword>
<comment type="caution">
    <text evidence="2">The sequence shown here is derived from an EMBL/GenBank/DDBJ whole genome shotgun (WGS) entry which is preliminary data.</text>
</comment>
<dbReference type="RefSeq" id="WP_135969738.1">
    <property type="nucleotide sequence ID" value="NZ_JANJZI010000010.1"/>
</dbReference>
<evidence type="ECO:0000313" key="3">
    <source>
        <dbReference type="Proteomes" id="UP000479639"/>
    </source>
</evidence>
<evidence type="ECO:0000259" key="1">
    <source>
        <dbReference type="Pfam" id="PF12706"/>
    </source>
</evidence>
<feature type="domain" description="Metallo-beta-lactamase" evidence="1">
    <location>
        <begin position="27"/>
        <end position="239"/>
    </location>
</feature>
<dbReference type="SUPFAM" id="SSF56281">
    <property type="entry name" value="Metallo-hydrolase/oxidoreductase"/>
    <property type="match status" value="1"/>
</dbReference>
<dbReference type="Gene3D" id="3.60.15.10">
    <property type="entry name" value="Ribonuclease Z/Hydroxyacylglutathione hydrolase-like"/>
    <property type="match status" value="1"/>
</dbReference>
<dbReference type="Pfam" id="PF12706">
    <property type="entry name" value="Lactamase_B_2"/>
    <property type="match status" value="1"/>
</dbReference>
<dbReference type="AlphaFoldDB" id="A0A7C8FT84"/>
<evidence type="ECO:0000313" key="2">
    <source>
        <dbReference type="EMBL" id="KAB1650629.1"/>
    </source>
</evidence>